<keyword evidence="4" id="KW-1185">Reference proteome</keyword>
<dbReference type="InterPro" id="IPR050491">
    <property type="entry name" value="AmpC-like"/>
</dbReference>
<dbReference type="SUPFAM" id="SSF56601">
    <property type="entry name" value="beta-lactamase/transpeptidase-like"/>
    <property type="match status" value="1"/>
</dbReference>
<sequence length="449" mass="48711">MRLARLAGLVFGCVFAVAFCDASHARTPRAAQAAQKATKAQQAAKRKAVAGKRNAALPLEVSAASVSAAMPPANAGLTAANDMNGWLDAIEASGQVAGLAVAVVQGDQVLLQRGIGYADAATRAPVTPSTVFRLASLSKSFAATLAGQLVDAGYLSWDTRIAGVLPTFALKDVASSERLTVRDIMSHRVGLPHNTYDRLLEDDEPYPLLIDRLREVDPICGAGDCYSYQNIAFSLLGDVIYAVTGDFFYHQVEKRIFHPLGMSTATYGRDALESSLDWARPHTRRGRNWMPFQPRENYYHVAPAAGVNASVKDMAQYLIAHMGGRPDVLSPTLLETLHGAQVSTPTELRSSPWRRSRLRDAHYALGWRVFDYAGETLVFHAGAVQGYRGVIAFLPRHRFGVVMLWNCETALPTGMLPMLLDRYLSLPQIDWAGVEGLERSTIAVGGGDE</sequence>
<comment type="caution">
    <text evidence="3">The sequence shown here is derived from an EMBL/GenBank/DDBJ whole genome shotgun (WGS) entry which is preliminary data.</text>
</comment>
<evidence type="ECO:0000256" key="1">
    <source>
        <dbReference type="SAM" id="SignalP"/>
    </source>
</evidence>
<dbReference type="GO" id="GO:0016787">
    <property type="term" value="F:hydrolase activity"/>
    <property type="evidence" value="ECO:0007669"/>
    <property type="project" value="UniProtKB-KW"/>
</dbReference>
<dbReference type="EMBL" id="JAOVZO020000001">
    <property type="protein sequence ID" value="MDC8011256.1"/>
    <property type="molecule type" value="Genomic_DNA"/>
</dbReference>
<gene>
    <name evidence="3" type="ORF">OD750_001705</name>
</gene>
<accession>A0A9X3YFW6</accession>
<feature type="chain" id="PRO_5040921518" evidence="1">
    <location>
        <begin position="19"/>
        <end position="449"/>
    </location>
</feature>
<dbReference type="PANTHER" id="PTHR46825:SF15">
    <property type="entry name" value="BETA-LACTAMASE-RELATED DOMAIN-CONTAINING PROTEIN"/>
    <property type="match status" value="1"/>
</dbReference>
<dbReference type="InterPro" id="IPR012338">
    <property type="entry name" value="Beta-lactam/transpept-like"/>
</dbReference>
<evidence type="ECO:0000313" key="3">
    <source>
        <dbReference type="EMBL" id="MDC8011256.1"/>
    </source>
</evidence>
<dbReference type="PANTHER" id="PTHR46825">
    <property type="entry name" value="D-ALANYL-D-ALANINE-CARBOXYPEPTIDASE/ENDOPEPTIDASE AMPH"/>
    <property type="match status" value="1"/>
</dbReference>
<evidence type="ECO:0000313" key="4">
    <source>
        <dbReference type="Proteomes" id="UP001139971"/>
    </source>
</evidence>
<reference evidence="3" key="1">
    <citation type="submission" date="2023-02" db="EMBL/GenBank/DDBJ databases">
        <title>Tahibacter soli sp. nov. isolated from soil.</title>
        <authorList>
            <person name="Baek J.H."/>
            <person name="Lee J.K."/>
            <person name="Choi D.G."/>
            <person name="Jeon C.O."/>
        </authorList>
    </citation>
    <scope>NUCLEOTIDE SEQUENCE</scope>
    <source>
        <strain evidence="3">BL</strain>
    </source>
</reference>
<dbReference type="InterPro" id="IPR001466">
    <property type="entry name" value="Beta-lactam-related"/>
</dbReference>
<name>A0A9X3YFW6_9GAMM</name>
<feature type="domain" description="Beta-lactamase-related" evidence="2">
    <location>
        <begin position="87"/>
        <end position="409"/>
    </location>
</feature>
<dbReference type="AlphaFoldDB" id="A0A9X3YFW6"/>
<keyword evidence="1" id="KW-0732">Signal</keyword>
<dbReference type="Proteomes" id="UP001139971">
    <property type="component" value="Unassembled WGS sequence"/>
</dbReference>
<protein>
    <submittedName>
        <fullName evidence="3">Serine hydrolase</fullName>
    </submittedName>
</protein>
<feature type="signal peptide" evidence="1">
    <location>
        <begin position="1"/>
        <end position="18"/>
    </location>
</feature>
<dbReference type="Gene3D" id="3.40.710.10">
    <property type="entry name" value="DD-peptidase/beta-lactamase superfamily"/>
    <property type="match status" value="1"/>
</dbReference>
<proteinExistence type="predicted"/>
<keyword evidence="3" id="KW-0378">Hydrolase</keyword>
<dbReference type="Pfam" id="PF00144">
    <property type="entry name" value="Beta-lactamase"/>
    <property type="match status" value="1"/>
</dbReference>
<dbReference type="RefSeq" id="WP_263543723.1">
    <property type="nucleotide sequence ID" value="NZ_JAOVZO020000001.1"/>
</dbReference>
<organism evidence="3 4">
    <name type="scientific">Tahibacter soli</name>
    <dbReference type="NCBI Taxonomy" id="2983605"/>
    <lineage>
        <taxon>Bacteria</taxon>
        <taxon>Pseudomonadati</taxon>
        <taxon>Pseudomonadota</taxon>
        <taxon>Gammaproteobacteria</taxon>
        <taxon>Lysobacterales</taxon>
        <taxon>Rhodanobacteraceae</taxon>
        <taxon>Tahibacter</taxon>
    </lineage>
</organism>
<evidence type="ECO:0000259" key="2">
    <source>
        <dbReference type="Pfam" id="PF00144"/>
    </source>
</evidence>